<feature type="compositionally biased region" description="Basic and acidic residues" evidence="1">
    <location>
        <begin position="384"/>
        <end position="393"/>
    </location>
</feature>
<feature type="compositionally biased region" description="Gly residues" evidence="1">
    <location>
        <begin position="556"/>
        <end position="573"/>
    </location>
</feature>
<evidence type="ECO:0000256" key="1">
    <source>
        <dbReference type="SAM" id="MobiDB-lite"/>
    </source>
</evidence>
<dbReference type="CDD" id="cd22997">
    <property type="entry name" value="GT_LH"/>
    <property type="match status" value="1"/>
</dbReference>
<keyword evidence="2" id="KW-0812">Transmembrane</keyword>
<sequence length="679" mass="75594">MNYEEFPTENGTVPLTAMRKISPMSFMAHKLRELKRPSRLRSRIFFSLIFISSVVLIVLGKWHAYKIQHSASQFGSYVPEKLAGAFAPYTIIESSEWDNTIPFPNNETNTNTDTIPKFHLVIPARKKSLNLCKTLFTASILNYPPPTLLGFKLKSDETEEKEKETTTLQEIQDTLDFLNGKDMHDDDLVLLLNANTWLQLPGEIVIGRFLRNRREVNEKLREEYGVEKSTEAGTGTIGKVGSQKYTQKVLFAARKDCAGMDRAERGDEEEGKGESCYGDVIPQFPLLKNKGGKMDQYTEYPRFIESSLAMGKVRDMKILWSRAWEIAQERGGDGKGMKRYSIQEVMTQIFCEQEGGRVERRRAEDWRWKGWLEGVLGGLISGEGRGRGGRERNGNGNGNRTLGVGGNSERGDGEFGIGVDYASGIFHTVGKSGEELKILTIGENESRKQIVSRRGVIKEPVRDITILSAELENIPGPLDGCGVPDVDTDKDAGKEKDISQAVNDLRAAREKNVSWDSIPFLTYSDGDGGFSGVNLNLNLRVPVSFSFGLGLDFGSGSGSSSGSGSDSGSGLGGQEKDAKKEREKEKEKNRKDEESSQKQIWEKTWWRKWGKQLWEVCTKGVGEQRWVVGGDGKGEGERGTWIDGRGGRGGVWTGERMWIEWGEVCGGEEMDEVWGKGDG</sequence>
<evidence type="ECO:0000313" key="3">
    <source>
        <dbReference type="EMBL" id="KAF7938434.1"/>
    </source>
</evidence>
<proteinExistence type="predicted"/>
<reference evidence="3 4" key="1">
    <citation type="journal article" date="2020" name="Genome Biol. Evol.">
        <title>Comparative genomics of Sclerotiniaceae.</title>
        <authorList>
            <person name="Valero Jimenez C.A."/>
            <person name="Steentjes M."/>
            <person name="Scholten O.E."/>
            <person name="Van Kan J.A.L."/>
        </authorList>
    </citation>
    <scope>NUCLEOTIDE SEQUENCE [LARGE SCALE GENOMIC DNA]</scope>
    <source>
        <strain evidence="3 4">B1</strain>
    </source>
</reference>
<keyword evidence="4" id="KW-1185">Reference proteome</keyword>
<evidence type="ECO:0000256" key="2">
    <source>
        <dbReference type="SAM" id="Phobius"/>
    </source>
</evidence>
<protein>
    <submittedName>
        <fullName evidence="3">Uncharacterized protein</fullName>
    </submittedName>
</protein>
<keyword evidence="2" id="KW-0472">Membrane</keyword>
<feature type="transmembrane region" description="Helical" evidence="2">
    <location>
        <begin position="44"/>
        <end position="64"/>
    </location>
</feature>
<feature type="region of interest" description="Disordered" evidence="1">
    <location>
        <begin position="383"/>
        <end position="407"/>
    </location>
</feature>
<dbReference type="EMBL" id="RCSX01000002">
    <property type="protein sequence ID" value="KAF7938434.1"/>
    <property type="molecule type" value="Genomic_DNA"/>
</dbReference>
<accession>A0ABQ7IZT8</accession>
<gene>
    <name evidence="3" type="ORF">EAE98_000772</name>
</gene>
<dbReference type="RefSeq" id="XP_038814656.1">
    <property type="nucleotide sequence ID" value="XM_038948390.1"/>
</dbReference>
<feature type="compositionally biased region" description="Basic and acidic residues" evidence="1">
    <location>
        <begin position="574"/>
        <end position="597"/>
    </location>
</feature>
<organism evidence="3 4">
    <name type="scientific">Botrytis deweyae</name>
    <dbReference type="NCBI Taxonomy" id="2478750"/>
    <lineage>
        <taxon>Eukaryota</taxon>
        <taxon>Fungi</taxon>
        <taxon>Dikarya</taxon>
        <taxon>Ascomycota</taxon>
        <taxon>Pezizomycotina</taxon>
        <taxon>Leotiomycetes</taxon>
        <taxon>Helotiales</taxon>
        <taxon>Sclerotiniaceae</taxon>
        <taxon>Botrytis</taxon>
    </lineage>
</organism>
<evidence type="ECO:0000313" key="4">
    <source>
        <dbReference type="Proteomes" id="UP000783213"/>
    </source>
</evidence>
<dbReference type="PANTHER" id="PTHR36587:SF2">
    <property type="entry name" value="EXPRESSION SITE-ASSOCIATED GENE 3 (ESAG3)-LIKE PROTEIN"/>
    <property type="match status" value="1"/>
</dbReference>
<name>A0ABQ7IZT8_9HELO</name>
<keyword evidence="2" id="KW-1133">Transmembrane helix</keyword>
<dbReference type="Proteomes" id="UP000783213">
    <property type="component" value="Unassembled WGS sequence"/>
</dbReference>
<dbReference type="GeneID" id="62227547"/>
<feature type="region of interest" description="Disordered" evidence="1">
    <location>
        <begin position="556"/>
        <end position="597"/>
    </location>
</feature>
<dbReference type="PANTHER" id="PTHR36587">
    <property type="entry name" value="EXPRESSION SITE-ASSOCIATED GENE 3 (ESAG3)-LIKE PROTEIN"/>
    <property type="match status" value="1"/>
</dbReference>
<comment type="caution">
    <text evidence="3">The sequence shown here is derived from an EMBL/GenBank/DDBJ whole genome shotgun (WGS) entry which is preliminary data.</text>
</comment>